<evidence type="ECO:0000313" key="4">
    <source>
        <dbReference type="Proteomes" id="UP000572722"/>
    </source>
</evidence>
<dbReference type="InterPro" id="IPR037053">
    <property type="entry name" value="Phage_tail_collar_dom_sf"/>
</dbReference>
<evidence type="ECO:0000256" key="1">
    <source>
        <dbReference type="SAM" id="MobiDB-lite"/>
    </source>
</evidence>
<dbReference type="AlphaFoldDB" id="A0AAE5LGI3"/>
<evidence type="ECO:0000313" key="3">
    <source>
        <dbReference type="EMBL" id="NOI79250.1"/>
    </source>
</evidence>
<gene>
    <name evidence="3" type="ORF">F0237_01150</name>
</gene>
<comment type="caution">
    <text evidence="3">The sequence shown here is derived from an EMBL/GenBank/DDBJ whole genome shotgun (WGS) entry which is preliminary data.</text>
</comment>
<feature type="compositionally biased region" description="Polar residues" evidence="1">
    <location>
        <begin position="266"/>
        <end position="286"/>
    </location>
</feature>
<sequence>MSLLITDAGIAASVQAGELGISYKITEISIGTEGYTPTADQTELQNEVQRKAITRGEVIGLSQLHFETVWDGDKEFEGKELGYWLENGTLFAVDSRDGEVITYKRRDTVVTEACELNLAASTIANITVELIGTPTATEQRAGIAPIVTEAKVDEGEDDYAFLTVKKLVHSLGVTHVIDKLVSNLWLKLAAKIFPVGAAIPWFTDVAPEGFAMMKNQVFDTDLYPHLAQIWPDGVIPDMRGCGVIGKEDDETVGVWEEGQIKEHGHPNSSASSTDLGSKTTNTTGNHSHGIPYGTSNGPNGRYLDSAHSSYGYRYNTAGAGNHAHSVAIGSHVHALTIALFGAAKNTINHRKVNWIVRMA</sequence>
<dbReference type="PANTHER" id="PTHR35191">
    <property type="entry name" value="PROPHAGE SIDE TAIL FIBER PROTEIN HOMOLOG STFQ-RELATED"/>
    <property type="match status" value="1"/>
</dbReference>
<protein>
    <submittedName>
        <fullName evidence="3">Phage tail protein</fullName>
    </submittedName>
</protein>
<dbReference type="EMBL" id="VTXO01000001">
    <property type="protein sequence ID" value="NOI79250.1"/>
    <property type="molecule type" value="Genomic_DNA"/>
</dbReference>
<dbReference type="InterPro" id="IPR022225">
    <property type="entry name" value="Phage_tail_fibre_N"/>
</dbReference>
<dbReference type="SUPFAM" id="SSF88874">
    <property type="entry name" value="Receptor-binding domain of short tail fibre protein gp12"/>
    <property type="match status" value="1"/>
</dbReference>
<name>A0AAE5LGI3_9VIBR</name>
<reference evidence="3 4" key="1">
    <citation type="submission" date="2019-08" db="EMBL/GenBank/DDBJ databases">
        <title>Draft genome sequencing and comparative genomics of hatchery-associated Vibrios.</title>
        <authorList>
            <person name="Kehlet-Delgado H."/>
            <person name="Mueller R.S."/>
        </authorList>
    </citation>
    <scope>NUCLEOTIDE SEQUENCE [LARGE SCALE GENOMIC DNA]</scope>
    <source>
        <strain evidence="3 4">01-65-5-1</strain>
    </source>
</reference>
<feature type="domain" description="Phage tail fibre protein N-terminal" evidence="2">
    <location>
        <begin position="3"/>
        <end position="98"/>
    </location>
</feature>
<organism evidence="3 4">
    <name type="scientific">Vibrio tubiashii</name>
    <dbReference type="NCBI Taxonomy" id="29498"/>
    <lineage>
        <taxon>Bacteria</taxon>
        <taxon>Pseudomonadati</taxon>
        <taxon>Pseudomonadota</taxon>
        <taxon>Gammaproteobacteria</taxon>
        <taxon>Vibrionales</taxon>
        <taxon>Vibrionaceae</taxon>
        <taxon>Vibrio</taxon>
        <taxon>Vibrio oreintalis group</taxon>
    </lineage>
</organism>
<dbReference type="InterPro" id="IPR051934">
    <property type="entry name" value="Phage_Tail_Fiber_Structural"/>
</dbReference>
<proteinExistence type="predicted"/>
<dbReference type="Gene3D" id="3.90.1340.10">
    <property type="entry name" value="Phage tail collar domain"/>
    <property type="match status" value="1"/>
</dbReference>
<dbReference type="Proteomes" id="UP000572722">
    <property type="component" value="Unassembled WGS sequence"/>
</dbReference>
<dbReference type="RefSeq" id="WP_171320032.1">
    <property type="nucleotide sequence ID" value="NZ_VTXO01000001.1"/>
</dbReference>
<feature type="region of interest" description="Disordered" evidence="1">
    <location>
        <begin position="258"/>
        <end position="299"/>
    </location>
</feature>
<evidence type="ECO:0000259" key="2">
    <source>
        <dbReference type="Pfam" id="PF12571"/>
    </source>
</evidence>
<dbReference type="Pfam" id="PF12571">
    <property type="entry name" value="Phage_tail_fib"/>
    <property type="match status" value="1"/>
</dbReference>
<accession>A0AAE5LGI3</accession>
<dbReference type="PANTHER" id="PTHR35191:SF1">
    <property type="entry name" value="PROPHAGE SIDE TAIL FIBER PROTEIN HOMOLOG STFQ-RELATED"/>
    <property type="match status" value="1"/>
</dbReference>